<name>A0A840HVX1_9SPHN</name>
<sequence length="140" mass="15507">MRVMVLVKATKDSEAGQMPSTELLEAMGKYNEELVNSGIMLAGEGLHPSSKGKRVAFDGPNRTVIDGPFAATGELVAGFWLWEVKDMAEAVEWAKRCPNPMPGPSEIEIRPVFEAADFGDILTPELQDQENRLRDRMSER</sequence>
<feature type="domain" description="YCII-related" evidence="2">
    <location>
        <begin position="1"/>
        <end position="114"/>
    </location>
</feature>
<dbReference type="AlphaFoldDB" id="A0A840HVX1"/>
<dbReference type="Gene3D" id="3.30.70.1060">
    <property type="entry name" value="Dimeric alpha+beta barrel"/>
    <property type="match status" value="1"/>
</dbReference>
<comment type="caution">
    <text evidence="3">The sequence shown here is derived from an EMBL/GenBank/DDBJ whole genome shotgun (WGS) entry which is preliminary data.</text>
</comment>
<dbReference type="SUPFAM" id="SSF54909">
    <property type="entry name" value="Dimeric alpha+beta barrel"/>
    <property type="match status" value="1"/>
</dbReference>
<evidence type="ECO:0000313" key="4">
    <source>
        <dbReference type="Proteomes" id="UP000575068"/>
    </source>
</evidence>
<evidence type="ECO:0000256" key="1">
    <source>
        <dbReference type="ARBA" id="ARBA00007689"/>
    </source>
</evidence>
<dbReference type="InterPro" id="IPR005545">
    <property type="entry name" value="YCII"/>
</dbReference>
<dbReference type="Pfam" id="PF03795">
    <property type="entry name" value="YCII"/>
    <property type="match status" value="1"/>
</dbReference>
<keyword evidence="4" id="KW-1185">Reference proteome</keyword>
<dbReference type="PANTHER" id="PTHR35174:SF4">
    <property type="entry name" value="BLL7163 PROTEIN"/>
    <property type="match status" value="1"/>
</dbReference>
<dbReference type="Proteomes" id="UP000575068">
    <property type="component" value="Unassembled WGS sequence"/>
</dbReference>
<reference evidence="3 4" key="1">
    <citation type="submission" date="2020-08" db="EMBL/GenBank/DDBJ databases">
        <title>Genomic Encyclopedia of Type Strains, Phase IV (KMG-IV): sequencing the most valuable type-strain genomes for metagenomic binning, comparative biology and taxonomic classification.</title>
        <authorList>
            <person name="Goeker M."/>
        </authorList>
    </citation>
    <scope>NUCLEOTIDE SEQUENCE [LARGE SCALE GENOMIC DNA]</scope>
    <source>
        <strain evidence="3 4">DSM 7465</strain>
    </source>
</reference>
<organism evidence="3 4">
    <name type="scientific">Rhizorhapis suberifaciens</name>
    <name type="common">corky root of lettuce</name>
    <dbReference type="NCBI Taxonomy" id="13656"/>
    <lineage>
        <taxon>Bacteria</taxon>
        <taxon>Pseudomonadati</taxon>
        <taxon>Pseudomonadota</taxon>
        <taxon>Alphaproteobacteria</taxon>
        <taxon>Sphingomonadales</taxon>
        <taxon>Sphingomonadaceae</taxon>
        <taxon>Rhizorhapis</taxon>
    </lineage>
</organism>
<evidence type="ECO:0000313" key="3">
    <source>
        <dbReference type="EMBL" id="MBB4642432.1"/>
    </source>
</evidence>
<gene>
    <name evidence="3" type="ORF">HNQ99_002763</name>
</gene>
<dbReference type="PANTHER" id="PTHR35174">
    <property type="entry name" value="BLL7171 PROTEIN-RELATED"/>
    <property type="match status" value="1"/>
</dbReference>
<protein>
    <recommendedName>
        <fullName evidence="2">YCII-related domain-containing protein</fullName>
    </recommendedName>
</protein>
<dbReference type="EMBL" id="JACHOV010000011">
    <property type="protein sequence ID" value="MBB4642432.1"/>
    <property type="molecule type" value="Genomic_DNA"/>
</dbReference>
<evidence type="ECO:0000259" key="2">
    <source>
        <dbReference type="Pfam" id="PF03795"/>
    </source>
</evidence>
<comment type="similarity">
    <text evidence="1">Belongs to the YciI family.</text>
</comment>
<proteinExistence type="inferred from homology"/>
<accession>A0A840HVX1</accession>
<dbReference type="InterPro" id="IPR011008">
    <property type="entry name" value="Dimeric_a/b-barrel"/>
</dbReference>